<dbReference type="InterPro" id="IPR036388">
    <property type="entry name" value="WH-like_DNA-bd_sf"/>
</dbReference>
<evidence type="ECO:0000256" key="8">
    <source>
        <dbReference type="ARBA" id="ARBA00029691"/>
    </source>
</evidence>
<keyword evidence="14" id="KW-1185">Reference proteome</keyword>
<dbReference type="PANTHER" id="PTHR23058">
    <property type="entry name" value="PEROXISOMAL MEMBRANE PROTEIN PEX14"/>
    <property type="match status" value="1"/>
</dbReference>
<feature type="compositionally biased region" description="Basic and acidic residues" evidence="11">
    <location>
        <begin position="334"/>
        <end position="350"/>
    </location>
</feature>
<comment type="caution">
    <text evidence="13">The sequence shown here is derived from an EMBL/GenBank/DDBJ whole genome shotgun (WGS) entry which is preliminary data.</text>
</comment>
<dbReference type="HOGENOM" id="CLU_007533_0_0_1"/>
<dbReference type="InterPro" id="IPR000237">
    <property type="entry name" value="GRIP_dom"/>
</dbReference>
<feature type="coiled-coil region" evidence="10">
    <location>
        <begin position="885"/>
        <end position="975"/>
    </location>
</feature>
<gene>
    <name evidence="13" type="ORF">CC1G_13653</name>
</gene>
<dbReference type="GO" id="GO:0016560">
    <property type="term" value="P:protein import into peroxisome matrix, docking"/>
    <property type="evidence" value="ECO:0007669"/>
    <property type="project" value="InterPro"/>
</dbReference>
<feature type="compositionally biased region" description="Low complexity" evidence="11">
    <location>
        <begin position="256"/>
        <end position="276"/>
    </location>
</feature>
<feature type="coiled-coil region" evidence="10">
    <location>
        <begin position="125"/>
        <end position="180"/>
    </location>
</feature>
<evidence type="ECO:0000256" key="3">
    <source>
        <dbReference type="ARBA" id="ARBA00022927"/>
    </source>
</evidence>
<keyword evidence="3" id="KW-0653">Protein transport</keyword>
<dbReference type="PROSITE" id="PS50913">
    <property type="entry name" value="GRIP"/>
    <property type="match status" value="1"/>
</dbReference>
<dbReference type="Gene3D" id="1.10.220.60">
    <property type="entry name" value="GRIP domain"/>
    <property type="match status" value="1"/>
</dbReference>
<keyword evidence="6" id="KW-0576">Peroxisome</keyword>
<dbReference type="STRING" id="240176.D6RJP8"/>
<evidence type="ECO:0000256" key="2">
    <source>
        <dbReference type="ARBA" id="ARBA00022448"/>
    </source>
</evidence>
<dbReference type="OMA" id="GPNTNRM"/>
<feature type="coiled-coil region" evidence="10">
    <location>
        <begin position="726"/>
        <end position="852"/>
    </location>
</feature>
<evidence type="ECO:0000256" key="9">
    <source>
        <dbReference type="ARBA" id="ARBA00046271"/>
    </source>
</evidence>
<evidence type="ECO:0000313" key="14">
    <source>
        <dbReference type="Proteomes" id="UP000001861"/>
    </source>
</evidence>
<evidence type="ECO:0000256" key="11">
    <source>
        <dbReference type="SAM" id="MobiDB-lite"/>
    </source>
</evidence>
<dbReference type="eggNOG" id="KOG2629">
    <property type="taxonomic scope" value="Eukaryota"/>
</dbReference>
<dbReference type="Pfam" id="PF01465">
    <property type="entry name" value="GRIP"/>
    <property type="match status" value="1"/>
</dbReference>
<dbReference type="InParanoid" id="D6RJP8"/>
<dbReference type="GO" id="GO:0005102">
    <property type="term" value="F:signaling receptor binding"/>
    <property type="evidence" value="ECO:0007669"/>
    <property type="project" value="TreeGrafter"/>
</dbReference>
<dbReference type="AlphaFoldDB" id="D6RJP8"/>
<keyword evidence="4" id="KW-0811">Translocation</keyword>
<proteinExistence type="inferred from homology"/>
<sequence length="1065" mass="119076">MAASDRQELIRNAVSFLNDPKARSSPLAQKLQFLEAKGLTPAEIDIALRQSAANVSAPQQYAPSYGQPYGVVPPPQQRWDWRDYFVQQITAVVSGTVVYGAVSLFKKYIQPHLQPPSSTAYEQDRDALNAQFDAAEALLKEIQAETAAVRAAVAEQKERVDQATDNVNAAVAEMREGEAKTRDEIREIRDEVNTIREMLPKMIEKNKESQNQSLGELQQELKSLKALLLSRGPTVASTPSPPIHFGRPSIPAWQLASTPQAETPAASSTAPAPQSPLLNPTNSSIVPEKLSNLQHTDEGNPEPSETSQEQVNKAKLASTSEERASELKYTAGDVSKDNDSDTQVETDKKKTSPSNSEEAGERLGADADSPRAIAQAVDGDSAFPPKAPSPEATKPTEKDSPSPATPSDLLPQTDSPAESELPDGRHDTVSVLAVATSPSVAEPSELVPTITKEGPELKGPGVEELQQRLKQVEQRFSDVSTSFKRLQAEKRAADAVLRELTPLESIQDNEGLGDYLKNVQSKISIFQEEIKRLNAKIGDYEGQLEDLRNTHLSETKSQSDQIEKLRVQLKETEALFQASEKAVTQVEDNIASHKSETDQLNAQIEKLRTLAKEEEEKRVKAISLLKTVRQKLVKTEKERDEALQQAAASKDLDKDERDKERAERLKLQHDLEAMQIEKEKTAAAQRAQYDRDLALMKERYEKELSAVKGQLELDIITLKSSHSKDIAAKNSQISTLENSLNNVTRDKNSFFEQLQIKQAETESAQGHLESLQLQNTELEFQLREANDRLALLREEYAEYQREQEVRAREPVTSADDIAQMISATESRYEVKLAEMKRSVEVLERERGESEANWSRKLKEKVKEVEDLSRLLGTTAKSREEDIGIADKLRADLARSQEEIRLLREQVAEVPVLQDRIQELKRISKEQEQESHLKQSLVEKQIEDYKSRESQLKQANKTLKDELRKVQTSAALLERQRNPGVGYWNNRAAAESEGSQQASPTIGTSSRVSSPAPGSAKQEEEVNLEYLRNVILQFLEHKEMRPNLVKVISIILHFTPQETRRLMAKV</sequence>
<comment type="similarity">
    <text evidence="1">Belongs to the peroxin-14 family.</text>
</comment>
<comment type="subcellular location">
    <subcellularLocation>
        <location evidence="9">Peroxisome membrane</location>
    </subcellularLocation>
</comment>
<evidence type="ECO:0000313" key="13">
    <source>
        <dbReference type="EMBL" id="EFI28627.1"/>
    </source>
</evidence>
<keyword evidence="2" id="KW-0813">Transport</keyword>
<dbReference type="InterPro" id="IPR025655">
    <property type="entry name" value="PEX14"/>
</dbReference>
<dbReference type="SMART" id="SM00755">
    <property type="entry name" value="Grip"/>
    <property type="match status" value="1"/>
</dbReference>
<dbReference type="Gene3D" id="1.10.10.10">
    <property type="entry name" value="Winged helix-like DNA-binding domain superfamily/Winged helix DNA-binding domain"/>
    <property type="match status" value="1"/>
</dbReference>
<evidence type="ECO:0000256" key="5">
    <source>
        <dbReference type="ARBA" id="ARBA00023136"/>
    </source>
</evidence>
<name>D6RJP8_COPC7</name>
<feature type="region of interest" description="Disordered" evidence="11">
    <location>
        <begin position="988"/>
        <end position="1019"/>
    </location>
</feature>
<dbReference type="Proteomes" id="UP000001861">
    <property type="component" value="Unassembled WGS sequence"/>
</dbReference>
<feature type="coiled-coil region" evidence="10">
    <location>
        <begin position="516"/>
        <end position="679"/>
    </location>
</feature>
<keyword evidence="10" id="KW-0175">Coiled coil</keyword>
<evidence type="ECO:0000256" key="10">
    <source>
        <dbReference type="SAM" id="Coils"/>
    </source>
</evidence>
<dbReference type="GO" id="GO:0005778">
    <property type="term" value="C:peroxisomal membrane"/>
    <property type="evidence" value="ECO:0007669"/>
    <property type="project" value="UniProtKB-SubCell"/>
</dbReference>
<dbReference type="GeneID" id="6013423"/>
<dbReference type="KEGG" id="cci:CC1G_13653"/>
<dbReference type="SUPFAM" id="SSF46579">
    <property type="entry name" value="Prefoldin"/>
    <property type="match status" value="1"/>
</dbReference>
<evidence type="ECO:0000259" key="12">
    <source>
        <dbReference type="PROSITE" id="PS50913"/>
    </source>
</evidence>
<keyword evidence="5" id="KW-0472">Membrane</keyword>
<evidence type="ECO:0000256" key="7">
    <source>
        <dbReference type="ARBA" id="ARBA00029502"/>
    </source>
</evidence>
<dbReference type="Pfam" id="PF04695">
    <property type="entry name" value="Pex14_N"/>
    <property type="match status" value="1"/>
</dbReference>
<dbReference type="VEuPathDB" id="FungiDB:CC1G_13653"/>
<feature type="coiled-coil region" evidence="10">
    <location>
        <begin position="462"/>
        <end position="489"/>
    </location>
</feature>
<evidence type="ECO:0000256" key="1">
    <source>
        <dbReference type="ARBA" id="ARBA00005443"/>
    </source>
</evidence>
<dbReference type="OrthoDB" id="1926336at2759"/>
<evidence type="ECO:0000256" key="4">
    <source>
        <dbReference type="ARBA" id="ARBA00023010"/>
    </source>
</evidence>
<dbReference type="PANTHER" id="PTHR23058:SF0">
    <property type="entry name" value="PEROXISOMAL MEMBRANE PROTEIN PEX14"/>
    <property type="match status" value="1"/>
</dbReference>
<feature type="region of interest" description="Disordered" evidence="11">
    <location>
        <begin position="256"/>
        <end position="460"/>
    </location>
</feature>
<dbReference type="InterPro" id="IPR006785">
    <property type="entry name" value="Pex14_N"/>
</dbReference>
<feature type="compositionally biased region" description="Low complexity" evidence="11">
    <location>
        <begin position="988"/>
        <end position="998"/>
    </location>
</feature>
<organism evidence="13 14">
    <name type="scientific">Coprinopsis cinerea (strain Okayama-7 / 130 / ATCC MYA-4618 / FGSC 9003)</name>
    <name type="common">Inky cap fungus</name>
    <name type="synonym">Hormographiella aspergillata</name>
    <dbReference type="NCBI Taxonomy" id="240176"/>
    <lineage>
        <taxon>Eukaryota</taxon>
        <taxon>Fungi</taxon>
        <taxon>Dikarya</taxon>
        <taxon>Basidiomycota</taxon>
        <taxon>Agaricomycotina</taxon>
        <taxon>Agaricomycetes</taxon>
        <taxon>Agaricomycetidae</taxon>
        <taxon>Agaricales</taxon>
        <taxon>Agaricineae</taxon>
        <taxon>Psathyrellaceae</taxon>
        <taxon>Coprinopsis</taxon>
    </lineage>
</organism>
<protein>
    <recommendedName>
        <fullName evidence="7">Peroxisomal membrane protein PEX14</fullName>
    </recommendedName>
    <alternativeName>
        <fullName evidence="8">Peroxin-14</fullName>
    </alternativeName>
</protein>
<feature type="domain" description="GRIP" evidence="12">
    <location>
        <begin position="1016"/>
        <end position="1064"/>
    </location>
</feature>
<dbReference type="RefSeq" id="XP_002912121.1">
    <property type="nucleotide sequence ID" value="XM_002912075.1"/>
</dbReference>
<dbReference type="EMBL" id="AACS02000001">
    <property type="protein sequence ID" value="EFI28627.1"/>
    <property type="molecule type" value="Genomic_DNA"/>
</dbReference>
<feature type="compositionally biased region" description="Polar residues" evidence="11">
    <location>
        <begin position="999"/>
        <end position="1008"/>
    </location>
</feature>
<dbReference type="GO" id="GO:1990429">
    <property type="term" value="C:peroxisomal importomer complex"/>
    <property type="evidence" value="ECO:0007669"/>
    <property type="project" value="TreeGrafter"/>
</dbReference>
<accession>D6RJP8</accession>
<evidence type="ECO:0000256" key="6">
    <source>
        <dbReference type="ARBA" id="ARBA00023140"/>
    </source>
</evidence>
<reference evidence="13 14" key="1">
    <citation type="journal article" date="2010" name="Proc. Natl. Acad. Sci. U.S.A.">
        <title>Insights into evolution of multicellular fungi from the assembled chromosomes of the mushroom Coprinopsis cinerea (Coprinus cinereus).</title>
        <authorList>
            <person name="Stajich J.E."/>
            <person name="Wilke S.K."/>
            <person name="Ahren D."/>
            <person name="Au C.H."/>
            <person name="Birren B.W."/>
            <person name="Borodovsky M."/>
            <person name="Burns C."/>
            <person name="Canback B."/>
            <person name="Casselton L.A."/>
            <person name="Cheng C.K."/>
            <person name="Deng J."/>
            <person name="Dietrich F.S."/>
            <person name="Fargo D.C."/>
            <person name="Farman M.L."/>
            <person name="Gathman A.C."/>
            <person name="Goldberg J."/>
            <person name="Guigo R."/>
            <person name="Hoegger P.J."/>
            <person name="Hooker J.B."/>
            <person name="Huggins A."/>
            <person name="James T.Y."/>
            <person name="Kamada T."/>
            <person name="Kilaru S."/>
            <person name="Kodira C."/>
            <person name="Kues U."/>
            <person name="Kupfer D."/>
            <person name="Kwan H.S."/>
            <person name="Lomsadze A."/>
            <person name="Li W."/>
            <person name="Lilly W.W."/>
            <person name="Ma L.J."/>
            <person name="Mackey A.J."/>
            <person name="Manning G."/>
            <person name="Martin F."/>
            <person name="Muraguchi H."/>
            <person name="Natvig D.O."/>
            <person name="Palmerini H."/>
            <person name="Ramesh M.A."/>
            <person name="Rehmeyer C.J."/>
            <person name="Roe B.A."/>
            <person name="Shenoy N."/>
            <person name="Stanke M."/>
            <person name="Ter-Hovhannisyan V."/>
            <person name="Tunlid A."/>
            <person name="Velagapudi R."/>
            <person name="Vision T.J."/>
            <person name="Zeng Q."/>
            <person name="Zolan M.E."/>
            <person name="Pukkila P.J."/>
        </authorList>
    </citation>
    <scope>NUCLEOTIDE SEQUENCE [LARGE SCALE GENOMIC DNA]</scope>
    <source>
        <strain evidence="14">Okayama-7 / 130 / ATCC MYA-4618 / FGSC 9003</strain>
    </source>
</reference>
<feature type="compositionally biased region" description="Basic and acidic residues" evidence="11">
    <location>
        <begin position="359"/>
        <end position="369"/>
    </location>
</feature>